<feature type="compositionally biased region" description="Low complexity" evidence="10">
    <location>
        <begin position="5219"/>
        <end position="5228"/>
    </location>
</feature>
<feature type="region of interest" description="Disordered" evidence="10">
    <location>
        <begin position="4684"/>
        <end position="5404"/>
    </location>
</feature>
<dbReference type="InterPro" id="IPR003593">
    <property type="entry name" value="AAA+_ATPase"/>
</dbReference>
<evidence type="ECO:0000256" key="2">
    <source>
        <dbReference type="ARBA" id="ARBA00004642"/>
    </source>
</evidence>
<dbReference type="InterPro" id="IPR012099">
    <property type="entry name" value="Midasin"/>
</dbReference>
<feature type="compositionally biased region" description="Basic and acidic residues" evidence="10">
    <location>
        <begin position="4758"/>
        <end position="4771"/>
    </location>
</feature>
<protein>
    <recommendedName>
        <fullName evidence="4 9">Midasin</fullName>
    </recommendedName>
</protein>
<dbReference type="InterPro" id="IPR002035">
    <property type="entry name" value="VWF_A"/>
</dbReference>
<proteinExistence type="inferred from homology"/>
<organism evidence="12">
    <name type="scientific">Fonticula alba</name>
    <name type="common">Slime mold</name>
    <dbReference type="NCBI Taxonomy" id="691883"/>
    <lineage>
        <taxon>Eukaryota</taxon>
        <taxon>Rotosphaerida</taxon>
        <taxon>Fonticulaceae</taxon>
        <taxon>Fonticula</taxon>
    </lineage>
</organism>
<feature type="compositionally biased region" description="Low complexity" evidence="10">
    <location>
        <begin position="5120"/>
        <end position="5141"/>
    </location>
</feature>
<feature type="compositionally biased region" description="Acidic residues" evidence="10">
    <location>
        <begin position="4933"/>
        <end position="4946"/>
    </location>
</feature>
<name>A0A058ZBI7_FONAL</name>
<dbReference type="SUPFAM" id="SSF53300">
    <property type="entry name" value="vWA-like"/>
    <property type="match status" value="1"/>
</dbReference>
<comment type="function">
    <text evidence="9">Nuclear chaperone required for maturation and nuclear export of pre-60S ribosome subunits.</text>
</comment>
<dbReference type="FunFam" id="3.40.50.300:FF:000142">
    <property type="entry name" value="Midasin"/>
    <property type="match status" value="1"/>
</dbReference>
<dbReference type="InterPro" id="IPR040848">
    <property type="entry name" value="AAA_lid_7"/>
</dbReference>
<dbReference type="InterPro" id="IPR027417">
    <property type="entry name" value="P-loop_NTPase"/>
</dbReference>
<dbReference type="GO" id="GO:0000027">
    <property type="term" value="P:ribosomal large subunit assembly"/>
    <property type="evidence" value="ECO:0007669"/>
    <property type="project" value="InterPro"/>
</dbReference>
<dbReference type="RefSeq" id="XP_009493342.1">
    <property type="nucleotide sequence ID" value="XM_009495067.1"/>
</dbReference>
<dbReference type="InterPro" id="IPR011704">
    <property type="entry name" value="ATPase_dyneun-rel_AAA"/>
</dbReference>
<feature type="compositionally biased region" description="Acidic residues" evidence="10">
    <location>
        <begin position="4516"/>
        <end position="4526"/>
    </location>
</feature>
<evidence type="ECO:0000256" key="6">
    <source>
        <dbReference type="ARBA" id="ARBA00022840"/>
    </source>
</evidence>
<dbReference type="GO" id="GO:0005524">
    <property type="term" value="F:ATP binding"/>
    <property type="evidence" value="ECO:0007669"/>
    <property type="project" value="UniProtKB-KW"/>
</dbReference>
<sequence>MNPATDVGKRDLPPGVRSRMTELYIGELEDPEDLASLVRAYLQPAAAAPGEGAIVRLLVEWFLGVKRLAAGGQLADGEGQRPHYSLRTLTRALGYTALVAPTYGLRRSLYEGLSMSFLTQLAPTSRSMLHRQITDLAAGNAANLDAMLRRAPGVPSGGAPGDFELVSGFWIRCGAHPRGDPGHRYVLTSSVQTNLRSLARVVVANTYPVLIQGPTSAGKTSMVEYLAARTGHRFVRINNHEHTDLQEYLGSYVADDQGRLAFREGVLVEALRHGHWIVLDELNLAPTDVLEALNRLLDDNRELYLPETQETVRPHPDFMLFATQNPPRLYGGRKVLSRAFRNRFLEIHFDDIPVGELQEIVENRCAMPPSRAERLVAVYRDLQERRQATNVFAGRDGYITLRDLFRWGGRFAQYTGTDDRRLAEDGYMLLAERVRSVEERETVRAVVEKHVRAPVDLATLYSLESAQAEFDALFAASAGEAGLAAGAVAPRLADLSRSAGGSSGGVVWTAAMCRLFVLTARAARHQEPVLLVGDTGCGKTTIVELLARAMGQHLETLNCHEHTETADFIGGLRPVRDRDQARRDLVALLRGAEFAVAAAATERAALAELTAAALAAAAEEASAVAAAAAAAAAAAETAGAEEGASAEDVAQMDIEQDKQSASDDMAVAGAESPAIVLSQEVLAQLEAEARQAGLAAGQLAADALSSDLGAGAAFARLQALLAGAPELGSHSAPAEELLQRGRFHLAQASALFAWYDGALVKSMRAGHVFLMDEISLADDSVLERINSVLEPGRTLVIAEKPAGSADGDATVEQALAMAAAAAKTMATGGPVDIAAETLVATRRFSFMATMNPGGDHGKKELSPALRNRFTEVWVPAVTDPADLRMIAADRLPAELAPFAGPMVAFCEWFRGHRQLMAHRAVSLRDLLAWAGFLCHCTQALGLPAAVGFVQGCQLVFLDALSPDAVAEAHRFLLPLMQEADLLPVALSTADGREVTSAAEVYGCLAAAQAGPAGIGLSPDAKRYGAEPFWIPVGPVAPLAVGPTHGAASPPDMDAHRRRQQLSLDVPTTRSNLLRLLRALQLAKPILLEGPPGVGKTTLVQALAEESGHPLLRINLSEQTDLADLFGSDLPVESDADLGAEGGGSSCANGGGRTDAADVRFAWRDGPLLAAIKAGQWVLLDELNLASQSVLEGLNACLDHRGEIFLPELNRSFAISRDSRIFAAQNPVRQGGGRKGLPRSFLNRFTEVHVEAFTDADLLAVCAALYPDVGEPLRRRMVRFNARVHELVAPQGPFARAGAPWEVNLRDVLRWLSLVRAAGADRGADPADFVDMLYLQRLRTAEDRLVIARAFAEVFYPADLAAGRAVVQWLMGRRPRVDVSARQVTVGRAAIARDVLNAHGGARANALGLAGPGTSGDGAPLLLGRHARALESMLFSLDMGWMVLLTGPTASGKTWLVRSAAALANRRLFEFSMTSSVDTTELLGGFEQVDLERERQAVAGDLRVLVQAAAEHFLLRGDAAPVVRALLQGHAAYLAAGRPDQAAVDLLGSFAELAEGLLVAPASDAVLAGFLATARQLLARLATVQRLSQVSLTGRFEWVDGVLLRAIEHGGWVLIDNVNFCSASVLDRLNPLLEPGGVMAVTEHGVVDGGVRTIRPHPDFRLILAMDPRHGEISRAMRNRGVEIALLDDDNDLLELTLAGESIVTGASPEAECASAIGGAGTLPAGGAALRHGAGGIASAPALALQREDCLRVVAAGGVADPCLAGALVDFHRRARAAILESGRYGRAAWPNLRDLGTLARFARALLLRGWPAPRAARAGLALVYGRFGRALLTDAESSLLAALGATAATAAGALPPPVAAPLGALARLQASAQPSLALLRDDALLGGFVRLAHQVLAFAGRAAPLSEGAVEADLLPLLRRFLREVSPAAWALAGRWLELLRGRLAQLADVDTRCAEVDVALAGAAAALRLRQQVCMSLPPGQRQSGAPIDLACFPEASFASVAAASALGRGDEQADEQAALALAALTTTAAGPGEEALRRQVAGGLALTPVLAGQLSALDEFALLGERIAAQVAAVAATGPGARSSALQVSAALFHAQIDRATASALLRPSVVTMAGGEAAGSGDSQPSTGCSAAALSVPSLACLFPLVSGVMEWLLRTAVASGDLSPLTGEPADVPDSARASMRLLSGAVRPVLSGAGWSWTVFADFARFLLDSRCSGGVSLEALVFLLRPLRPAVEHLLSAQGGALPTGADPAAGAMRQQATAALGQLLETVPVFALECWGPLYREGLRPATFADVGLARLADRLALAASRLDIFSGRSVGSHMGAQAAAAAGPGLALDQNTPWWFAFLRVHRHVDALLRLDALDAASADPADMAPMAVEDQPPAPGPGARSGDHSDGDDNAFRPDAFRASLVLSEADSRIRRARRVSATQRSAWLRDLYADVSEGLATVLILNGQPLAGPAASLADAMVTLADSVDERLARLHAAPAELAGRLRTRHLLSSAELLPDSVDTEVVEAMLSESPVYLPKDALDARVQLPFMPLSDVGLLTCELAIVSLGFRLAGDLALLPGLDSEAAALELRALEARRLALVEVVGRLRGLEAAAGGSTGSSRSPADAVTSQRFLWLLDLAPLAGEGGAPLAAGRSRAAHLLSELLGLLPSLLAGWASRAYASAGSLGLPRDLSSVAGPDGLGPLLLEGGSTLGSGSGPGSGAMDLADDSDQRAAAALEAMAATAGSMAGQTGLLGQSHGLAALLSSASTTAALSINASLEDTGIHEAPSRVAQLARLREFFARQRPPTAGQVQQVVVALLAGLVRLARVLSDRHHAATGTRPGAGAGAFDPARLDALDAALAEAAARPLAPTDSVDAGATATAIALAEAVRLMAAGLVDAGSALARSYVLPLAVDPASASELALARASDALAGVQAADRVRQSFDAGLSGSSPELPSPAGRLAARAARLLGAEIARLERLRVVRPGRSQVAALTAETDRLAGALDQALACVAGGSGDPATARRLAANLVVFAGRLGSRFAGYRDLVEPIMAGALLAAHGLVAGNFARALAAPRAIGRFGASRWLLSLPAMPAASTNAVRLLLLLDADLSEAGVAAVSAAELARRAQAVFSRAGSRSGTPQHKRIADRAVVLLQRLYTDIVDAGLLLTPERFATLEALLDVLAGCWNAEEQRRLEQEALDAAAFRYRAQDHQYATDAEEEAAHLHRHFPSFSADVADMMAGLAGADEYAAAAVAAGAAAGAAADSAAPAKATAPGRGVTFALTVQQQRLIRAIYSAVFGFAATGLPATGAVLQQGAAAAAERGVALRASYDLARTVLLEDSLASADRTAMADPGAEDGAFAAALPRDLDALARPAHLLVAAEHLAQLESSRSVNTPAFRTLDGRLVQREQRRGGASRRARSRYDLLLKAASKAAGTSSPDSGPLIKDTSLSGEEAAEFEHLADLLITGRTSPTGAGVPPALRLLAYYDPAGVAASAAASADQAAAGVAPSATLSHTALEVADSLQWRPLLPQVTCASQFGGYYDFYHDANVSETRRAFRGLSQLRARLAFLLSLWPGDQELAEVDAAAERVLRLPIAAPLARVLAGLEFVLERAEPWERRNLRGRFAIGDTYRALVKLVVRWRQLEITCWPHLFAAREVIHADDLSRMWFHLNNLLLATPVEVADFDAGRVGWLNLAGPLAERLQAIKEFLALCRMGQFEARLRLLASFAGHLQYSVGLAPGMEGAPAPGLRRFRQRLLARLHNVLGFFGRYRAVVREELARERAALEGRVREVVKLARWHHAEDVSLLREAARKNHAVLAKMVRQFGALLDRPVREHFEKADAELLTSSSRARSAAAGLVAARAARAEKAAARAQARLARRAVRALQIRSRDAARDVTRLTAAARASPEDELLQAEQAAAVALSKQAAADLDRGRACPTTATTLATELGLPLAPATGEPSSHQSEDVEDAAVLALPATLADISADLHVRLWAAVAGALAPALPASGAGADRRAQLADPPATRRLAMHLLTLDSLAAGALDRALVLQRESDSRSNVAEHHGLFRQLKRSKQLGLIELLRSLRTLGVLPLGADRRAEQAAEGFLFRQPVPMLDQLLEGGLDAGASGTVGAPEDGHTGGLLSWTAQDAAEALAPGAGAALGVLARLWQDAVVYYFRGASGVIAVRRAAQAPCEEMRTRAGRLLALTEALLRLATEQRAALAAAQPTLRGLLDLWHNLTGLLPVAASAAEQQSATGAMPAECLAAAVPHPVAAARAQAAKHQLDRAGRTLSEWQRFLAELRTVGGPAEVAPPALEAAATRDTGRFAPLLAAGAGLADLCLADRVAALATRVAEQQAALNQLCRDFGLTAHATAESLHSAGLVSGVRLSAALGPVHGLLTEVAGLYAEAADTLPGLGPELRDLRAALATTAAEPPQQDTSLLAGADGIHLDTGDAALEADFAALLAEAAALAEGWARDPLAWTASSGDALMADAEAAAPEHGAHAADNDGDEDDDADDKEAAALLAALSDDDDDDEATDGDAALSQDAATPAAVVPGEVVVDVTDQSAIALHAHYLAAFRLAAVPPGSAEDGADDDNTEDPAALSAVGSPSLPARLLGLVPRLRAALLSGQLSADRAGAMLGDLHRQTGALTAAGLSLLGDFVLFHRGTAKALLLLGRLFATLIASGLCAPAEVQTDNDGAEAGGDGDGQFSVEDGTGMADGEQGQQDVSEQIQDESQVEGLKGDEEKQDPAEQDRELEDEEHGIEMTEDFDGRLHDGPDRTEAGSDIDSQSEESDDDQDMEDREGEASGDIENIDEEKQNFGEQEDDRDVRDLSDAEGGQGQPEGESEVVADESGREPESKDRNDEDRREDEDQPRPAPEDEAEDDSDPDSEPEDFPEAKHYEDLEDDNAPRGGEPDPGLDNSDDEAAGDPDLPDDLNLDGGEQLGDDDEDLAGDDESGQPPEHGDNPDDDGPDDEAIDPEKGTAAEDDTPMEQDDPGQDADNEDDPANKPDGAAGGPEDETPAPMEEDAEAGDDQPQEEDLDQSDNQPKGRPSDAQDPASLRGPEGAQVSSTGAGAAEEDDQAEPEPRDTPLSGAPPDDAPPDAAPPSASHQQDRHGRQVAQQQQLRPEEGAGAPDAGPQQPDDGSQPQRPDMPNPARSLADALNRWSKRLNELERPDLAPPGDKEAEVPDRREADAERLDPDLAPELMEHVRDDEQADTTALGAATDEQLAQQRQQQPPAAPESEDGSPTAPPPAAMGIIDDESPTAPEEDAAHGMEAEDPAAAEQPPSEAEVADEAPLERLDPSVQVASQQPQQQSSQSGGADTDPTSTNNAAGAPPSADDAGPEDGQDDDAMDVDLAPEEQAPEHLAGRQTAIGGEDAPSGTDSDSGDDADRKMDDADTEHRRGLADEYIRRPETAEELEALRLEVDRTLEAFHAGGAGGPEADADAARRLWLDVAACVADLSADLTEQLRLVLEPTLATKLRGDYRTGKRLNMRRIIPYIASQFRQDKIWLRRTRPARRAYQVVIAVDDSQSMREAGAARTALETVALLADALQRLEIAGLGILGFGEQTNILHQGIAGLLGSSSQPFGPEAGAQVVGRLTFRQGKTYVASLLGQLRVMLAEARAAQGASAGDTWQLALIVSDGALLDDARLELARHARLAAAERIMVVLLAIDRREQSLSDLRQVEYVNGRMTMTRYLEDFPFEYYVLVRDVAQLPSVLAGALRQWFELASNSGASSYSA</sequence>
<dbReference type="eggNOG" id="KOG1808">
    <property type="taxonomic scope" value="Eukaryota"/>
</dbReference>
<evidence type="ECO:0000256" key="1">
    <source>
        <dbReference type="ARBA" id="ARBA00004604"/>
    </source>
</evidence>
<dbReference type="InterPro" id="IPR048617">
    <property type="entry name" value="MDN1_AAA_lid_4"/>
</dbReference>
<feature type="compositionally biased region" description="Acidic residues" evidence="10">
    <location>
        <begin position="4910"/>
        <end position="4926"/>
    </location>
</feature>
<evidence type="ECO:0000313" key="12">
    <source>
        <dbReference type="EMBL" id="KCV71764.1"/>
    </source>
</evidence>
<dbReference type="Pfam" id="PF07728">
    <property type="entry name" value="AAA_5"/>
    <property type="match status" value="5"/>
</dbReference>
<dbReference type="GO" id="GO:0000055">
    <property type="term" value="P:ribosomal large subunit export from nucleus"/>
    <property type="evidence" value="ECO:0007669"/>
    <property type="project" value="TreeGrafter"/>
</dbReference>
<feature type="compositionally biased region" description="Acidic residues" evidence="10">
    <location>
        <begin position="5333"/>
        <end position="5350"/>
    </location>
</feature>
<evidence type="ECO:0000256" key="7">
    <source>
        <dbReference type="ARBA" id="ARBA00023186"/>
    </source>
</evidence>
<dbReference type="InterPro" id="IPR041190">
    <property type="entry name" value="Midasin_AAA_lid_5"/>
</dbReference>
<feature type="compositionally biased region" description="Acidic residues" evidence="10">
    <location>
        <begin position="5250"/>
        <end position="5260"/>
    </location>
</feature>
<dbReference type="OrthoDB" id="5186at2759"/>
<comment type="similarity">
    <text evidence="3 9">Belongs to the midasin family.</text>
</comment>
<dbReference type="Proteomes" id="UP000030693">
    <property type="component" value="Unassembled WGS sequence"/>
</dbReference>
<feature type="compositionally biased region" description="Acidic residues" evidence="10">
    <location>
        <begin position="4974"/>
        <end position="4994"/>
    </location>
</feature>
<dbReference type="SUPFAM" id="SSF52540">
    <property type="entry name" value="P-loop containing nucleoside triphosphate hydrolases"/>
    <property type="match status" value="4"/>
</dbReference>
<dbReference type="FunFam" id="3.40.50.300:FF:001384">
    <property type="entry name" value="Midasin"/>
    <property type="match status" value="1"/>
</dbReference>
<dbReference type="InterPro" id="IPR036465">
    <property type="entry name" value="vWFA_dom_sf"/>
</dbReference>
<dbReference type="Pfam" id="PF21108">
    <property type="entry name" value="MDN1_4th"/>
    <property type="match status" value="1"/>
</dbReference>
<dbReference type="GeneID" id="20525907"/>
<feature type="region of interest" description="Disordered" evidence="10">
    <location>
        <begin position="2378"/>
        <end position="2403"/>
    </location>
</feature>
<feature type="compositionally biased region" description="Acidic residues" evidence="10">
    <location>
        <begin position="4956"/>
        <end position="4966"/>
    </location>
</feature>
<keyword evidence="8 9" id="KW-0539">Nucleus</keyword>
<dbReference type="Gene3D" id="3.40.50.300">
    <property type="entry name" value="P-loop containing nucleotide triphosphate hydrolases"/>
    <property type="match status" value="5"/>
</dbReference>
<keyword evidence="5 9" id="KW-0547">Nucleotide-binding</keyword>
<dbReference type="STRING" id="691883.A0A058ZBI7"/>
<dbReference type="PROSITE" id="PS50234">
    <property type="entry name" value="VWFA"/>
    <property type="match status" value="1"/>
</dbReference>
<feature type="compositionally biased region" description="Low complexity" evidence="10">
    <location>
        <begin position="5271"/>
        <end position="5281"/>
    </location>
</feature>
<feature type="compositionally biased region" description="Acidic residues" evidence="10">
    <location>
        <begin position="4743"/>
        <end position="4757"/>
    </location>
</feature>
<accession>A0A058ZBI7</accession>
<feature type="compositionally biased region" description="Acidic residues" evidence="10">
    <location>
        <begin position="4777"/>
        <end position="4803"/>
    </location>
</feature>
<dbReference type="OMA" id="WLESHEC"/>
<dbReference type="SMART" id="SM00382">
    <property type="entry name" value="AAA"/>
    <property type="match status" value="4"/>
</dbReference>
<feature type="region of interest" description="Disordered" evidence="10">
    <location>
        <begin position="4483"/>
        <end position="4538"/>
    </location>
</feature>
<dbReference type="Pfam" id="PF17865">
    <property type="entry name" value="AAA_lid_5"/>
    <property type="match status" value="1"/>
</dbReference>
<dbReference type="Pfam" id="PF17867">
    <property type="entry name" value="AAA_lid_7"/>
    <property type="match status" value="2"/>
</dbReference>
<feature type="compositionally biased region" description="Low complexity" evidence="10">
    <location>
        <begin position="5323"/>
        <end position="5332"/>
    </location>
</feature>
<dbReference type="GO" id="GO:0016887">
    <property type="term" value="F:ATP hydrolysis activity"/>
    <property type="evidence" value="ECO:0007669"/>
    <property type="project" value="InterPro"/>
</dbReference>
<feature type="region of interest" description="Disordered" evidence="10">
    <location>
        <begin position="4574"/>
        <end position="4593"/>
    </location>
</feature>
<feature type="compositionally biased region" description="Basic and acidic residues" evidence="10">
    <location>
        <begin position="5381"/>
        <end position="5404"/>
    </location>
</feature>
<keyword evidence="13" id="KW-1185">Reference proteome</keyword>
<feature type="compositionally biased region" description="Basic and acidic residues" evidence="10">
    <location>
        <begin position="4841"/>
        <end position="4855"/>
    </location>
</feature>
<dbReference type="GO" id="GO:0005730">
    <property type="term" value="C:nucleolus"/>
    <property type="evidence" value="ECO:0007669"/>
    <property type="project" value="UniProtKB-SubCell"/>
</dbReference>
<evidence type="ECO:0000256" key="10">
    <source>
        <dbReference type="SAM" id="MobiDB-lite"/>
    </source>
</evidence>
<feature type="region of interest" description="Disordered" evidence="10">
    <location>
        <begin position="2698"/>
        <end position="2718"/>
    </location>
</feature>
<dbReference type="EMBL" id="KB932202">
    <property type="protein sequence ID" value="KCV71764.1"/>
    <property type="molecule type" value="Genomic_DNA"/>
</dbReference>
<dbReference type="PIRSF" id="PIRSF010340">
    <property type="entry name" value="Midasin"/>
    <property type="match status" value="1"/>
</dbReference>
<reference evidence="12" key="1">
    <citation type="submission" date="2013-04" db="EMBL/GenBank/DDBJ databases">
        <title>The Genome Sequence of Fonticula alba ATCC 38817.</title>
        <authorList>
            <consortium name="The Broad Institute Genomics Platform"/>
            <person name="Russ C."/>
            <person name="Cuomo C."/>
            <person name="Burger G."/>
            <person name="Gray M.W."/>
            <person name="Holland P.W.H."/>
            <person name="King N."/>
            <person name="Lang F.B.F."/>
            <person name="Roger A.J."/>
            <person name="Ruiz-Trillo I."/>
            <person name="Brown M."/>
            <person name="Walker B."/>
            <person name="Young S."/>
            <person name="Zeng Q."/>
            <person name="Gargeya S."/>
            <person name="Fitzgerald M."/>
            <person name="Haas B."/>
            <person name="Abouelleil A."/>
            <person name="Allen A.W."/>
            <person name="Alvarado L."/>
            <person name="Arachchi H.M."/>
            <person name="Berlin A.M."/>
            <person name="Chapman S.B."/>
            <person name="Gainer-Dewar J."/>
            <person name="Goldberg J."/>
            <person name="Griggs A."/>
            <person name="Gujja S."/>
            <person name="Hansen M."/>
            <person name="Howarth C."/>
            <person name="Imamovic A."/>
            <person name="Ireland A."/>
            <person name="Larimer J."/>
            <person name="McCowan C."/>
            <person name="Murphy C."/>
            <person name="Pearson M."/>
            <person name="Poon T.W."/>
            <person name="Priest M."/>
            <person name="Roberts A."/>
            <person name="Saif S."/>
            <person name="Shea T."/>
            <person name="Sisk P."/>
            <person name="Sykes S."/>
            <person name="Wortman J."/>
            <person name="Nusbaum C."/>
            <person name="Birren B."/>
        </authorList>
    </citation>
    <scope>NUCLEOTIDE SEQUENCE [LARGE SCALE GENOMIC DNA]</scope>
    <source>
        <strain evidence="12">ATCC 38817</strain>
    </source>
</reference>
<evidence type="ECO:0000256" key="9">
    <source>
        <dbReference type="PIRNR" id="PIRNR010340"/>
    </source>
</evidence>
<dbReference type="GO" id="GO:0005654">
    <property type="term" value="C:nucleoplasm"/>
    <property type="evidence" value="ECO:0007669"/>
    <property type="project" value="UniProtKB-SubCell"/>
</dbReference>
<feature type="domain" description="VWFA" evidence="11">
    <location>
        <begin position="5515"/>
        <end position="5717"/>
    </location>
</feature>
<evidence type="ECO:0000313" key="13">
    <source>
        <dbReference type="Proteomes" id="UP000030693"/>
    </source>
</evidence>
<keyword evidence="7 9" id="KW-0143">Chaperone</keyword>
<evidence type="ECO:0000256" key="5">
    <source>
        <dbReference type="ARBA" id="ARBA00022741"/>
    </source>
</evidence>
<dbReference type="PANTHER" id="PTHR48103:SF2">
    <property type="entry name" value="MIDASIN"/>
    <property type="match status" value="1"/>
</dbReference>
<feature type="compositionally biased region" description="Acidic residues" evidence="10">
    <location>
        <begin position="4495"/>
        <end position="4505"/>
    </location>
</feature>
<evidence type="ECO:0000256" key="4">
    <source>
        <dbReference type="ARBA" id="ARBA00017143"/>
    </source>
</evidence>
<comment type="subcellular location">
    <subcellularLocation>
        <location evidence="1">Nucleus</location>
        <location evidence="1">Nucleolus</location>
    </subcellularLocation>
    <subcellularLocation>
        <location evidence="2">Nucleus</location>
        <location evidence="2">Nucleoplasm</location>
    </subcellularLocation>
</comment>
<feature type="compositionally biased region" description="Low complexity" evidence="10">
    <location>
        <begin position="5294"/>
        <end position="5313"/>
    </location>
</feature>
<feature type="compositionally biased region" description="Basic and acidic residues" evidence="10">
    <location>
        <begin position="5159"/>
        <end position="5204"/>
    </location>
</feature>
<gene>
    <name evidence="12" type="ORF">H696_01182</name>
</gene>
<feature type="compositionally biased region" description="Basic and acidic residues" evidence="10">
    <location>
        <begin position="4729"/>
        <end position="4742"/>
    </location>
</feature>
<evidence type="ECO:0000259" key="11">
    <source>
        <dbReference type="PROSITE" id="PS50234"/>
    </source>
</evidence>
<feature type="compositionally biased region" description="Gly residues" evidence="10">
    <location>
        <begin position="2702"/>
        <end position="2712"/>
    </location>
</feature>
<dbReference type="CDD" id="cd00009">
    <property type="entry name" value="AAA"/>
    <property type="match status" value="1"/>
</dbReference>
<dbReference type="GO" id="GO:0030687">
    <property type="term" value="C:preribosome, large subunit precursor"/>
    <property type="evidence" value="ECO:0007669"/>
    <property type="project" value="TreeGrafter"/>
</dbReference>
<feature type="compositionally biased region" description="Basic and acidic residues" evidence="10">
    <location>
        <begin position="2394"/>
        <end position="2403"/>
    </location>
</feature>
<keyword evidence="6 9" id="KW-0067">ATP-binding</keyword>
<feature type="compositionally biased region" description="Low complexity" evidence="10">
    <location>
        <begin position="4527"/>
        <end position="4538"/>
    </location>
</feature>
<feature type="compositionally biased region" description="Acidic residues" evidence="10">
    <location>
        <begin position="5006"/>
        <end position="5032"/>
    </location>
</feature>
<evidence type="ECO:0000256" key="3">
    <source>
        <dbReference type="ARBA" id="ARBA00007188"/>
    </source>
</evidence>
<evidence type="ECO:0000256" key="8">
    <source>
        <dbReference type="ARBA" id="ARBA00023242"/>
    </source>
</evidence>
<dbReference type="PANTHER" id="PTHR48103">
    <property type="entry name" value="MIDASIN-RELATED"/>
    <property type="match status" value="1"/>
</dbReference>
<feature type="compositionally biased region" description="Acidic residues" evidence="10">
    <location>
        <begin position="4868"/>
        <end position="4884"/>
    </location>
</feature>